<keyword evidence="6" id="KW-0653">Protein transport</keyword>
<dbReference type="RefSeq" id="WP_315652134.1">
    <property type="nucleotide sequence ID" value="NZ_JAVXZY010000008.1"/>
</dbReference>
<evidence type="ECO:0000313" key="10">
    <source>
        <dbReference type="EMBL" id="MDT9001253.1"/>
    </source>
</evidence>
<evidence type="ECO:0000256" key="1">
    <source>
        <dbReference type="ARBA" id="ARBA00004533"/>
    </source>
</evidence>
<keyword evidence="4" id="KW-0997">Cell inner membrane</keyword>
<dbReference type="EMBL" id="JAVXZY010000008">
    <property type="protein sequence ID" value="MDT9001253.1"/>
    <property type="molecule type" value="Genomic_DNA"/>
</dbReference>
<keyword evidence="5" id="KW-0812">Transmembrane</keyword>
<evidence type="ECO:0000256" key="3">
    <source>
        <dbReference type="ARBA" id="ARBA00022475"/>
    </source>
</evidence>
<accession>A0ABU3PFD1</accession>
<dbReference type="Pfam" id="PF11356">
    <property type="entry name" value="T2SSC"/>
    <property type="match status" value="1"/>
</dbReference>
<evidence type="ECO:0000256" key="5">
    <source>
        <dbReference type="ARBA" id="ARBA00022692"/>
    </source>
</evidence>
<name>A0ABU3PFD1_9BURK</name>
<protein>
    <submittedName>
        <fullName evidence="10">Type II secretion system protein N</fullName>
    </submittedName>
</protein>
<evidence type="ECO:0000256" key="2">
    <source>
        <dbReference type="ARBA" id="ARBA00022448"/>
    </source>
</evidence>
<comment type="subcellular location">
    <subcellularLocation>
        <location evidence="1">Cell inner membrane</location>
    </subcellularLocation>
</comment>
<evidence type="ECO:0000256" key="4">
    <source>
        <dbReference type="ARBA" id="ARBA00022519"/>
    </source>
</evidence>
<comment type="caution">
    <text evidence="10">The sequence shown here is derived from an EMBL/GenBank/DDBJ whole genome shotgun (WGS) entry which is preliminary data.</text>
</comment>
<evidence type="ECO:0000256" key="8">
    <source>
        <dbReference type="ARBA" id="ARBA00023136"/>
    </source>
</evidence>
<keyword evidence="8" id="KW-0472">Membrane</keyword>
<organism evidence="10 11">
    <name type="scientific">Roseateles aquae</name>
    <dbReference type="NCBI Taxonomy" id="3077235"/>
    <lineage>
        <taxon>Bacteria</taxon>
        <taxon>Pseudomonadati</taxon>
        <taxon>Pseudomonadota</taxon>
        <taxon>Betaproteobacteria</taxon>
        <taxon>Burkholderiales</taxon>
        <taxon>Sphaerotilaceae</taxon>
        <taxon>Roseateles</taxon>
    </lineage>
</organism>
<evidence type="ECO:0000259" key="9">
    <source>
        <dbReference type="Pfam" id="PF11356"/>
    </source>
</evidence>
<dbReference type="Proteomes" id="UP001246372">
    <property type="component" value="Unassembled WGS sequence"/>
</dbReference>
<reference evidence="10" key="1">
    <citation type="submission" date="2023-09" db="EMBL/GenBank/DDBJ databases">
        <title>Paucibacter sp. APW11 Genome sequencing and assembly.</title>
        <authorList>
            <person name="Kim I."/>
        </authorList>
    </citation>
    <scope>NUCLEOTIDE SEQUENCE</scope>
    <source>
        <strain evidence="10">APW11</strain>
    </source>
</reference>
<feature type="domain" description="Type II secretion system protein GspC N-terminal" evidence="9">
    <location>
        <begin position="57"/>
        <end position="154"/>
    </location>
</feature>
<evidence type="ECO:0000256" key="6">
    <source>
        <dbReference type="ARBA" id="ARBA00022927"/>
    </source>
</evidence>
<dbReference type="InterPro" id="IPR024961">
    <property type="entry name" value="T2SS_GspC_N"/>
</dbReference>
<sequence>MSDRLATLRRVFASKNATVFLLGLLLGVVLIVAFRPGLPELRQSQNQGDRWELPGPRKSGDDEALKRVMQSSLWLTAAQPAGVVAAVAPEEKPLTPPDWRISGTFAQAGQLVALLSTTGQPDRQLRVGDQLPGGAKILAISPDRISILLGGKRRYISTYQE</sequence>
<gene>
    <name evidence="10" type="ORF">RQP53_18385</name>
</gene>
<keyword evidence="3" id="KW-1003">Cell membrane</keyword>
<keyword evidence="7" id="KW-1133">Transmembrane helix</keyword>
<evidence type="ECO:0000313" key="11">
    <source>
        <dbReference type="Proteomes" id="UP001246372"/>
    </source>
</evidence>
<proteinExistence type="predicted"/>
<keyword evidence="11" id="KW-1185">Reference proteome</keyword>
<evidence type="ECO:0000256" key="7">
    <source>
        <dbReference type="ARBA" id="ARBA00022989"/>
    </source>
</evidence>
<keyword evidence="2" id="KW-0813">Transport</keyword>